<evidence type="ECO:0000313" key="3">
    <source>
        <dbReference type="Proteomes" id="UP000007721"/>
    </source>
</evidence>
<dbReference type="Proteomes" id="UP000007721">
    <property type="component" value="Chromosome"/>
</dbReference>
<reference evidence="2 3" key="1">
    <citation type="submission" date="2009-01" db="EMBL/GenBank/DDBJ databases">
        <title>Complete sequence of Geobacter sp. FRC-32.</title>
        <authorList>
            <consortium name="US DOE Joint Genome Institute"/>
            <person name="Lucas S."/>
            <person name="Copeland A."/>
            <person name="Lapidus A."/>
            <person name="Glavina del Rio T."/>
            <person name="Dalin E."/>
            <person name="Tice H."/>
            <person name="Bruce D."/>
            <person name="Goodwin L."/>
            <person name="Pitluck S."/>
            <person name="Saunders E."/>
            <person name="Brettin T."/>
            <person name="Detter J.C."/>
            <person name="Han C."/>
            <person name="Larimer F."/>
            <person name="Land M."/>
            <person name="Hauser L."/>
            <person name="Kyrpides N."/>
            <person name="Ovchinnikova G."/>
            <person name="Kostka J."/>
            <person name="Richardson P."/>
        </authorList>
    </citation>
    <scope>NUCLEOTIDE SEQUENCE [LARGE SCALE GENOMIC DNA]</scope>
    <source>
        <strain evidence="3">DSM 22248 / JCM 15807 / FRC-32</strain>
    </source>
</reference>
<gene>
    <name evidence="2" type="ordered locus">Geob_3843</name>
</gene>
<evidence type="ECO:0000313" key="2">
    <source>
        <dbReference type="EMBL" id="AID57967.1"/>
    </source>
</evidence>
<keyword evidence="1" id="KW-0472">Membrane</keyword>
<name>A0A068EZW0_GEODF</name>
<protein>
    <submittedName>
        <fullName evidence="2">Uncharacterized protein</fullName>
    </submittedName>
</protein>
<feature type="transmembrane region" description="Helical" evidence="1">
    <location>
        <begin position="20"/>
        <end position="37"/>
    </location>
</feature>
<keyword evidence="1" id="KW-1133">Transmembrane helix</keyword>
<accession>A0A068EZW0</accession>
<evidence type="ECO:0000256" key="1">
    <source>
        <dbReference type="SAM" id="Phobius"/>
    </source>
</evidence>
<dbReference type="AlphaFoldDB" id="A0A068EZW0"/>
<dbReference type="HOGENOM" id="CLU_2953939_0_0_7"/>
<keyword evidence="1" id="KW-0812">Transmembrane</keyword>
<dbReference type="KEGG" id="geo:Geob_3843"/>
<proteinExistence type="predicted"/>
<dbReference type="EMBL" id="CP001390">
    <property type="protein sequence ID" value="AID57967.1"/>
    <property type="molecule type" value="Genomic_DNA"/>
</dbReference>
<organism evidence="2 3">
    <name type="scientific">Geotalea daltonii (strain DSM 22248 / JCM 15807 / FRC-32)</name>
    <name type="common">Geobacter daltonii</name>
    <dbReference type="NCBI Taxonomy" id="316067"/>
    <lineage>
        <taxon>Bacteria</taxon>
        <taxon>Pseudomonadati</taxon>
        <taxon>Thermodesulfobacteriota</taxon>
        <taxon>Desulfuromonadia</taxon>
        <taxon>Geobacterales</taxon>
        <taxon>Geobacteraceae</taxon>
        <taxon>Geotalea</taxon>
    </lineage>
</organism>
<sequence>MRPADKLDIDTATDIRPGLTFWPVFSALLVFAVHSCPKLREFVKKRKSAYVSHLRGYLI</sequence>
<keyword evidence="3" id="KW-1185">Reference proteome</keyword>